<dbReference type="EMBL" id="CP010904">
    <property type="protein sequence ID" value="AKJ64309.1"/>
    <property type="molecule type" value="Genomic_DNA"/>
</dbReference>
<evidence type="ECO:0000256" key="1">
    <source>
        <dbReference type="SAM" id="Phobius"/>
    </source>
</evidence>
<dbReference type="Proteomes" id="UP000035268">
    <property type="component" value="Chromosome"/>
</dbReference>
<keyword evidence="1" id="KW-0472">Membrane</keyword>
<dbReference type="AlphaFoldDB" id="A0A0G3EJK8"/>
<evidence type="ECO:0000313" key="2">
    <source>
        <dbReference type="EMBL" id="AKJ64309.1"/>
    </source>
</evidence>
<proteinExistence type="predicted"/>
<organism evidence="2 3">
    <name type="scientific">Kiritimatiella glycovorans</name>
    <dbReference type="NCBI Taxonomy" id="1307763"/>
    <lineage>
        <taxon>Bacteria</taxon>
        <taxon>Pseudomonadati</taxon>
        <taxon>Kiritimatiellota</taxon>
        <taxon>Kiritimatiellia</taxon>
        <taxon>Kiritimatiellales</taxon>
        <taxon>Kiritimatiellaceae</taxon>
        <taxon>Kiritimatiella</taxon>
    </lineage>
</organism>
<keyword evidence="3" id="KW-1185">Reference proteome</keyword>
<feature type="transmembrane region" description="Helical" evidence="1">
    <location>
        <begin position="21"/>
        <end position="44"/>
    </location>
</feature>
<dbReference type="KEGG" id="vbl:L21SP4_01055"/>
<keyword evidence="1" id="KW-1133">Transmembrane helix</keyword>
<dbReference type="RefSeq" id="WP_052881661.1">
    <property type="nucleotide sequence ID" value="NZ_CP010904.1"/>
</dbReference>
<evidence type="ECO:0000313" key="3">
    <source>
        <dbReference type="Proteomes" id="UP000035268"/>
    </source>
</evidence>
<name>A0A0G3EJK8_9BACT</name>
<protein>
    <submittedName>
        <fullName evidence="2">Uncharacterized protein</fullName>
    </submittedName>
</protein>
<sequence>MTDKKKASKKTKREGPGRGSGVAGALFFFAAVLLILYITAHLMVRTDGFRTIVTRRLAKRCGMPVHLDRTLLTADLKLKITGVSMTAEGQGAQPAIRISEATVRPRWLNAFRKRDPWMRTLRLDGVEAQFVRRENGTWAPDGLRRAAEALAPVFGLPETTKPGTEGALFDFALLRDARVVMERGRLIWNNRNSAAVAFAEGVRAEWVPLQLPGRMLYGLQLESGRVQLAGGGVVRGLETEMLWMPGRYEVLRFAARNREGNMVAMRPPEPEPPLSDRVRINLRALARDGE</sequence>
<reference evidence="3" key="1">
    <citation type="submission" date="2015-02" db="EMBL/GenBank/DDBJ databases">
        <title>Description and complete genome sequence of the first cultured representative of the subdivision 5 of the Verrucomicrobia phylum.</title>
        <authorList>
            <person name="Spring S."/>
            <person name="Bunk B."/>
            <person name="Sproer C."/>
            <person name="Klenk H.-P."/>
        </authorList>
    </citation>
    <scope>NUCLEOTIDE SEQUENCE [LARGE SCALE GENOMIC DNA]</scope>
    <source>
        <strain evidence="3">L21-Fru-AB</strain>
    </source>
</reference>
<keyword evidence="1" id="KW-0812">Transmembrane</keyword>
<gene>
    <name evidence="2" type="ORF">L21SP4_01055</name>
</gene>
<dbReference type="STRING" id="1307763.L21SP4_01055"/>
<reference evidence="2 3" key="2">
    <citation type="journal article" date="2016" name="ISME J.">
        <title>Characterization of the first cultured representative of Verrucomicrobia subdivision 5 indicates the proposal of a novel phylum.</title>
        <authorList>
            <person name="Spring S."/>
            <person name="Bunk B."/>
            <person name="Sproer C."/>
            <person name="Schumann P."/>
            <person name="Rohde M."/>
            <person name="Tindall B.J."/>
            <person name="Klenk H.P."/>
        </authorList>
    </citation>
    <scope>NUCLEOTIDE SEQUENCE [LARGE SCALE GENOMIC DNA]</scope>
    <source>
        <strain evidence="2 3">L21-Fru-AB</strain>
    </source>
</reference>
<accession>A0A0G3EJK8</accession>